<keyword evidence="2" id="KW-0677">Repeat</keyword>
<dbReference type="PANTHER" id="PTHR43300:SF7">
    <property type="entry name" value="UDP-N-ACETYLBACILLOSAMINE N-ACETYLTRANSFERASE"/>
    <property type="match status" value="1"/>
</dbReference>
<dbReference type="InterPro" id="IPR041561">
    <property type="entry name" value="PglD_N"/>
</dbReference>
<dbReference type="InterPro" id="IPR018357">
    <property type="entry name" value="Hexapep_transf_CS"/>
</dbReference>
<feature type="domain" description="PglD N-terminal" evidence="3">
    <location>
        <begin position="4"/>
        <end position="80"/>
    </location>
</feature>
<evidence type="ECO:0000259" key="3">
    <source>
        <dbReference type="Pfam" id="PF17836"/>
    </source>
</evidence>
<dbReference type="Pfam" id="PF17836">
    <property type="entry name" value="PglD_N"/>
    <property type="match status" value="1"/>
</dbReference>
<dbReference type="InterPro" id="IPR011004">
    <property type="entry name" value="Trimer_LpxA-like_sf"/>
</dbReference>
<name>A0ABP5NQS1_9MICC</name>
<evidence type="ECO:0000313" key="5">
    <source>
        <dbReference type="Proteomes" id="UP001500432"/>
    </source>
</evidence>
<protein>
    <recommendedName>
        <fullName evidence="3">PglD N-terminal domain-containing protein</fullName>
    </recommendedName>
</protein>
<dbReference type="SUPFAM" id="SSF51161">
    <property type="entry name" value="Trimeric LpxA-like enzymes"/>
    <property type="match status" value="1"/>
</dbReference>
<accession>A0ABP5NQS1</accession>
<dbReference type="Gene3D" id="3.40.50.20">
    <property type="match status" value="1"/>
</dbReference>
<dbReference type="EMBL" id="BAAAQW010000005">
    <property type="protein sequence ID" value="GAA2200388.1"/>
    <property type="molecule type" value="Genomic_DNA"/>
</dbReference>
<dbReference type="InterPro" id="IPR020019">
    <property type="entry name" value="AcTrfase_PglD-like"/>
</dbReference>
<evidence type="ECO:0000313" key="4">
    <source>
        <dbReference type="EMBL" id="GAA2200388.1"/>
    </source>
</evidence>
<proteinExistence type="predicted"/>
<gene>
    <name evidence="4" type="ORF">GCM10009849_20680</name>
</gene>
<evidence type="ECO:0000256" key="1">
    <source>
        <dbReference type="ARBA" id="ARBA00022679"/>
    </source>
</evidence>
<comment type="caution">
    <text evidence="4">The sequence shown here is derived from an EMBL/GenBank/DDBJ whole genome shotgun (WGS) entry which is preliminary data.</text>
</comment>
<dbReference type="Gene3D" id="2.160.10.10">
    <property type="entry name" value="Hexapeptide repeat proteins"/>
    <property type="match status" value="1"/>
</dbReference>
<evidence type="ECO:0000256" key="2">
    <source>
        <dbReference type="ARBA" id="ARBA00022737"/>
    </source>
</evidence>
<dbReference type="Proteomes" id="UP001500432">
    <property type="component" value="Unassembled WGS sequence"/>
</dbReference>
<dbReference type="CDD" id="cd03360">
    <property type="entry name" value="LbH_AT_putative"/>
    <property type="match status" value="1"/>
</dbReference>
<reference evidence="5" key="1">
    <citation type="journal article" date="2019" name="Int. J. Syst. Evol. Microbiol.">
        <title>The Global Catalogue of Microorganisms (GCM) 10K type strain sequencing project: providing services to taxonomists for standard genome sequencing and annotation.</title>
        <authorList>
            <consortium name="The Broad Institute Genomics Platform"/>
            <consortium name="The Broad Institute Genome Sequencing Center for Infectious Disease"/>
            <person name="Wu L."/>
            <person name="Ma J."/>
        </authorList>
    </citation>
    <scope>NUCLEOTIDE SEQUENCE [LARGE SCALE GENOMIC DNA]</scope>
    <source>
        <strain evidence="5">JCM 16034</strain>
    </source>
</reference>
<dbReference type="NCBIfam" id="TIGR03570">
    <property type="entry name" value="NeuD_NnaD"/>
    <property type="match status" value="1"/>
</dbReference>
<dbReference type="RefSeq" id="WP_344299622.1">
    <property type="nucleotide sequence ID" value="NZ_BAAAQW010000005.1"/>
</dbReference>
<keyword evidence="5" id="KW-1185">Reference proteome</keyword>
<sequence>MSELLMVGASGLAREVMASVRSGSDLDILGLLDDDPAKEAAEIDGAHVLGPVTAVTRFPLARVVLCVGAGMGRERLARRLAGLGLGHDRYATIIDSSARVPEGCHVGAGSILLAHVTLTAAVRVGRHVVVMPHVTLTHEDDVDDFVTLAAGVSLGGGVRVGRCAYLGMNSSVRQQVVVGDNAVVGMGAAVLDDVPRGEVWAGVPARQLSVSGPGSSGSIGREAS</sequence>
<dbReference type="InterPro" id="IPR050179">
    <property type="entry name" value="Trans_hexapeptide_repeat"/>
</dbReference>
<keyword evidence="1" id="KW-0808">Transferase</keyword>
<dbReference type="PROSITE" id="PS00101">
    <property type="entry name" value="HEXAPEP_TRANSFERASES"/>
    <property type="match status" value="1"/>
</dbReference>
<organism evidence="4 5">
    <name type="scientific">Sinomonas flava</name>
    <dbReference type="NCBI Taxonomy" id="496857"/>
    <lineage>
        <taxon>Bacteria</taxon>
        <taxon>Bacillati</taxon>
        <taxon>Actinomycetota</taxon>
        <taxon>Actinomycetes</taxon>
        <taxon>Micrococcales</taxon>
        <taxon>Micrococcaceae</taxon>
        <taxon>Sinomonas</taxon>
    </lineage>
</organism>
<dbReference type="PANTHER" id="PTHR43300">
    <property type="entry name" value="ACETYLTRANSFERASE"/>
    <property type="match status" value="1"/>
</dbReference>